<dbReference type="AlphaFoldDB" id="A0A916K913"/>
<evidence type="ECO:0000313" key="2">
    <source>
        <dbReference type="Proteomes" id="UP000693672"/>
    </source>
</evidence>
<protein>
    <submittedName>
        <fullName evidence="1">Uncharacterized protein</fullName>
    </submittedName>
</protein>
<proteinExistence type="predicted"/>
<name>A0A916K913_9BACL</name>
<reference evidence="1" key="1">
    <citation type="submission" date="2021-06" db="EMBL/GenBank/DDBJ databases">
        <authorList>
            <person name="Criscuolo A."/>
        </authorList>
    </citation>
    <scope>NUCLEOTIDE SEQUENCE</scope>
    <source>
        <strain evidence="1">CIP111600</strain>
    </source>
</reference>
<dbReference type="EMBL" id="CAJVAS010000032">
    <property type="protein sequence ID" value="CAG7645643.1"/>
    <property type="molecule type" value="Genomic_DNA"/>
</dbReference>
<evidence type="ECO:0000313" key="1">
    <source>
        <dbReference type="EMBL" id="CAG7645643.1"/>
    </source>
</evidence>
<organism evidence="1 2">
    <name type="scientific">Paenibacillus solanacearum</name>
    <dbReference type="NCBI Taxonomy" id="2048548"/>
    <lineage>
        <taxon>Bacteria</taxon>
        <taxon>Bacillati</taxon>
        <taxon>Bacillota</taxon>
        <taxon>Bacilli</taxon>
        <taxon>Bacillales</taxon>
        <taxon>Paenibacillaceae</taxon>
        <taxon>Paenibacillus</taxon>
    </lineage>
</organism>
<accession>A0A916K913</accession>
<gene>
    <name evidence="1" type="ORF">PAESOLCIP111_04988</name>
</gene>
<dbReference type="Proteomes" id="UP000693672">
    <property type="component" value="Unassembled WGS sequence"/>
</dbReference>
<comment type="caution">
    <text evidence="1">The sequence shown here is derived from an EMBL/GenBank/DDBJ whole genome shotgun (WGS) entry which is preliminary data.</text>
</comment>
<keyword evidence="2" id="KW-1185">Reference proteome</keyword>
<sequence>MKARVSKKLVNAGKTRYDFVDNDLMNRIATGNGYDRDQALSGYPPLGP</sequence>